<organism evidence="8 9">
    <name type="scientific">Pomacea canaliculata</name>
    <name type="common">Golden apple snail</name>
    <dbReference type="NCBI Taxonomy" id="400727"/>
    <lineage>
        <taxon>Eukaryota</taxon>
        <taxon>Metazoa</taxon>
        <taxon>Spiralia</taxon>
        <taxon>Lophotrochozoa</taxon>
        <taxon>Mollusca</taxon>
        <taxon>Gastropoda</taxon>
        <taxon>Caenogastropoda</taxon>
        <taxon>Architaenioglossa</taxon>
        <taxon>Ampullarioidea</taxon>
        <taxon>Ampullariidae</taxon>
        <taxon>Pomacea</taxon>
    </lineage>
</organism>
<evidence type="ECO:0000256" key="4">
    <source>
        <dbReference type="ARBA" id="ARBA00023136"/>
    </source>
</evidence>
<protein>
    <recommendedName>
        <fullName evidence="7">G-protein coupled receptors family 2 profile 2 domain-containing protein</fullName>
    </recommendedName>
</protein>
<comment type="caution">
    <text evidence="8">The sequence shown here is derived from an EMBL/GenBank/DDBJ whole genome shotgun (WGS) entry which is preliminary data.</text>
</comment>
<dbReference type="PANTHER" id="PTHR45620:SF1">
    <property type="entry name" value="G-PROTEIN COUPLED RECEPTORS FAMILY 2 PROFILE 2 DOMAIN-CONTAINING PROTEIN"/>
    <property type="match status" value="1"/>
</dbReference>
<dbReference type="OrthoDB" id="16753at2759"/>
<keyword evidence="2 6" id="KW-0812">Transmembrane</keyword>
<dbReference type="PROSITE" id="PS00650">
    <property type="entry name" value="G_PROTEIN_RECEP_F2_2"/>
    <property type="match status" value="1"/>
</dbReference>
<evidence type="ECO:0000256" key="5">
    <source>
        <dbReference type="SAM" id="MobiDB-lite"/>
    </source>
</evidence>
<dbReference type="GO" id="GO:0007166">
    <property type="term" value="P:cell surface receptor signaling pathway"/>
    <property type="evidence" value="ECO:0007669"/>
    <property type="project" value="InterPro"/>
</dbReference>
<keyword evidence="3 6" id="KW-1133">Transmembrane helix</keyword>
<dbReference type="Proteomes" id="UP000245119">
    <property type="component" value="Linkage Group LG5"/>
</dbReference>
<dbReference type="Gene3D" id="1.20.1070.10">
    <property type="entry name" value="Rhodopsin 7-helix transmembrane proteins"/>
    <property type="match status" value="1"/>
</dbReference>
<dbReference type="STRING" id="400727.A0A2T7PCN0"/>
<dbReference type="PRINTS" id="PR00249">
    <property type="entry name" value="GPCRSECRETIN"/>
</dbReference>
<keyword evidence="4 6" id="KW-0472">Membrane</keyword>
<dbReference type="GO" id="GO:0005886">
    <property type="term" value="C:plasma membrane"/>
    <property type="evidence" value="ECO:0007669"/>
    <property type="project" value="TreeGrafter"/>
</dbReference>
<accession>A0A2T7PCN0</accession>
<comment type="subcellular location">
    <subcellularLocation>
        <location evidence="1">Membrane</location>
        <topology evidence="1">Multi-pass membrane protein</topology>
    </subcellularLocation>
</comment>
<dbReference type="InterPro" id="IPR017983">
    <property type="entry name" value="GPCR_2_secretin-like_CS"/>
</dbReference>
<dbReference type="GO" id="GO:0017046">
    <property type="term" value="F:peptide hormone binding"/>
    <property type="evidence" value="ECO:0007669"/>
    <property type="project" value="TreeGrafter"/>
</dbReference>
<evidence type="ECO:0000256" key="6">
    <source>
        <dbReference type="SAM" id="Phobius"/>
    </source>
</evidence>
<dbReference type="AlphaFoldDB" id="A0A2T7PCN0"/>
<dbReference type="GO" id="GO:0008528">
    <property type="term" value="F:G protein-coupled peptide receptor activity"/>
    <property type="evidence" value="ECO:0007669"/>
    <property type="project" value="TreeGrafter"/>
</dbReference>
<name>A0A2T7PCN0_POMCA</name>
<feature type="transmembrane region" description="Helical" evidence="6">
    <location>
        <begin position="42"/>
        <end position="65"/>
    </location>
</feature>
<feature type="domain" description="G-protein coupled receptors family 2 profile 2" evidence="7">
    <location>
        <begin position="1"/>
        <end position="66"/>
    </location>
</feature>
<feature type="region of interest" description="Disordered" evidence="5">
    <location>
        <begin position="96"/>
        <end position="124"/>
    </location>
</feature>
<dbReference type="PROSITE" id="PS50261">
    <property type="entry name" value="G_PROTEIN_RECEP_F2_4"/>
    <property type="match status" value="1"/>
</dbReference>
<dbReference type="EMBL" id="PZQS01000005">
    <property type="protein sequence ID" value="PVD31161.1"/>
    <property type="molecule type" value="Genomic_DNA"/>
</dbReference>
<evidence type="ECO:0000313" key="8">
    <source>
        <dbReference type="EMBL" id="PVD31161.1"/>
    </source>
</evidence>
<proteinExistence type="predicted"/>
<feature type="compositionally biased region" description="Basic and acidic residues" evidence="5">
    <location>
        <begin position="102"/>
        <end position="114"/>
    </location>
</feature>
<feature type="compositionally biased region" description="Polar residues" evidence="5">
    <location>
        <begin position="115"/>
        <end position="124"/>
    </location>
</feature>
<dbReference type="InterPro" id="IPR000832">
    <property type="entry name" value="GPCR_2_secretin-like"/>
</dbReference>
<reference evidence="8 9" key="1">
    <citation type="submission" date="2018-04" db="EMBL/GenBank/DDBJ databases">
        <title>The genome of golden apple snail Pomacea canaliculata provides insight into stress tolerance and invasive adaptation.</title>
        <authorList>
            <person name="Liu C."/>
            <person name="Liu B."/>
            <person name="Ren Y."/>
            <person name="Zhang Y."/>
            <person name="Wang H."/>
            <person name="Li S."/>
            <person name="Jiang F."/>
            <person name="Yin L."/>
            <person name="Zhang G."/>
            <person name="Qian W."/>
            <person name="Fan W."/>
        </authorList>
    </citation>
    <scope>NUCLEOTIDE SEQUENCE [LARGE SCALE GENOMIC DNA]</scope>
    <source>
        <strain evidence="8">SZHN2017</strain>
        <tissue evidence="8">Muscle</tissue>
    </source>
</reference>
<dbReference type="GO" id="GO:0007188">
    <property type="term" value="P:adenylate cyclase-modulating G protein-coupled receptor signaling pathway"/>
    <property type="evidence" value="ECO:0007669"/>
    <property type="project" value="TreeGrafter"/>
</dbReference>
<dbReference type="Pfam" id="PF00002">
    <property type="entry name" value="7tm_2"/>
    <property type="match status" value="1"/>
</dbReference>
<keyword evidence="9" id="KW-1185">Reference proteome</keyword>
<dbReference type="InterPro" id="IPR017981">
    <property type="entry name" value="GPCR_2-like_7TM"/>
</dbReference>
<evidence type="ECO:0000313" key="9">
    <source>
        <dbReference type="Proteomes" id="UP000245119"/>
    </source>
</evidence>
<sequence>MDMFARKLAKFILVLIPLFGIMYIIIFIAFPDGHTDNEFNVVYLYIEMGYNSFQGFILALLFCFLNEDVHSELRRLWRRHRTRRQESTYLKRSIAGSTWHPKSGDHSSSDHQDNTRNGASTRRHFTSVNSGSMPAALNCASTHSAPFGGHRPFVCNRQSLTSLPGNRHSFVSLPVNKQGMSSLTGHPGEKGMSGCRSDLTEAGAGNTGRDPLDQTSRADVCQYGKVLFLGRSCGSVKRDGRVVKGERVSENGNGGGGGVPAKIVFLDSDSSEETIPLSTSFELLTGRQTGDKASVGGQS</sequence>
<evidence type="ECO:0000256" key="3">
    <source>
        <dbReference type="ARBA" id="ARBA00022989"/>
    </source>
</evidence>
<dbReference type="InterPro" id="IPR050332">
    <property type="entry name" value="GPCR_2"/>
</dbReference>
<gene>
    <name evidence="8" type="ORF">C0Q70_10439</name>
</gene>
<dbReference type="PANTHER" id="PTHR45620">
    <property type="entry name" value="PDF RECEPTOR-LIKE PROTEIN-RELATED"/>
    <property type="match status" value="1"/>
</dbReference>
<evidence type="ECO:0000256" key="1">
    <source>
        <dbReference type="ARBA" id="ARBA00004141"/>
    </source>
</evidence>
<feature type="transmembrane region" description="Helical" evidence="6">
    <location>
        <begin position="12"/>
        <end position="30"/>
    </location>
</feature>
<evidence type="ECO:0000256" key="2">
    <source>
        <dbReference type="ARBA" id="ARBA00022692"/>
    </source>
</evidence>
<evidence type="ECO:0000259" key="7">
    <source>
        <dbReference type="PROSITE" id="PS50261"/>
    </source>
</evidence>